<dbReference type="SUPFAM" id="SSF53822">
    <property type="entry name" value="Periplasmic binding protein-like I"/>
    <property type="match status" value="1"/>
</dbReference>
<feature type="domain" description="Leucine-binding protein" evidence="4">
    <location>
        <begin position="49"/>
        <end position="389"/>
    </location>
</feature>
<dbReference type="OrthoDB" id="3208273at2"/>
<evidence type="ECO:0000313" key="6">
    <source>
        <dbReference type="Proteomes" id="UP000179769"/>
    </source>
</evidence>
<protein>
    <submittedName>
        <fullName evidence="5">Amino acid-binding protein</fullName>
    </submittedName>
</protein>
<dbReference type="Pfam" id="PF13458">
    <property type="entry name" value="Peripla_BP_6"/>
    <property type="match status" value="1"/>
</dbReference>
<evidence type="ECO:0000259" key="4">
    <source>
        <dbReference type="Pfam" id="PF13458"/>
    </source>
</evidence>
<dbReference type="PANTHER" id="PTHR47235:SF1">
    <property type="entry name" value="BLR6548 PROTEIN"/>
    <property type="match status" value="1"/>
</dbReference>
<dbReference type="CDD" id="cd06341">
    <property type="entry name" value="PBP1_ABC_ligand_binding-like"/>
    <property type="match status" value="1"/>
</dbReference>
<organism evidence="5 6">
    <name type="scientific">Parafrankia soli</name>
    <dbReference type="NCBI Taxonomy" id="2599596"/>
    <lineage>
        <taxon>Bacteria</taxon>
        <taxon>Bacillati</taxon>
        <taxon>Actinomycetota</taxon>
        <taxon>Actinomycetes</taxon>
        <taxon>Frankiales</taxon>
        <taxon>Frankiaceae</taxon>
        <taxon>Parafrankia</taxon>
    </lineage>
</organism>
<sequence>MFLGRLSARLWGGVAAAALAVAVTGCSASGGGSTTEAAACDSPGVTADQVKIGLVVTDSGPGSAAFDSARSGVDARIGLANQEGGIHGRQIVYEWRDDANSPSQNANVTTSLVQQDSVFGLLTVTAALGDSLDRLAAQQVPVVGFAQPDWGKYQNFFTYLYAASPDTIGRYIQASGGTKVAFVTTGTSAFTLQVMARYQAAFRAIGLGTTDAISYASSTDSPARVVQQISAAGADSMIGFTTSGDFAAIAQAARAAHLDLSSSVALTGYDHGLLPTLGPALSGVSFPVYFRPFEAGGAAIDRYRAAMTRFAPETFVPEQQFAMHAYIYTDMFLRGLELAGPCPTREGFISALRKVSNYDAGGLIAPINLGNNASQPLNCYAFVKINPAGNAFQVVHERLCADGTGN</sequence>
<evidence type="ECO:0000313" key="5">
    <source>
        <dbReference type="EMBL" id="OHV22979.1"/>
    </source>
</evidence>
<dbReference type="InterPro" id="IPR028081">
    <property type="entry name" value="Leu-bd"/>
</dbReference>
<dbReference type="RefSeq" id="WP_071065914.1">
    <property type="nucleotide sequence ID" value="NZ_MAXA01000242.1"/>
</dbReference>
<evidence type="ECO:0000256" key="1">
    <source>
        <dbReference type="ARBA" id="ARBA00010062"/>
    </source>
</evidence>
<feature type="chain" id="PRO_5038465436" evidence="3">
    <location>
        <begin position="29"/>
        <end position="406"/>
    </location>
</feature>
<dbReference type="EMBL" id="MAXA01000242">
    <property type="protein sequence ID" value="OHV22979.1"/>
    <property type="molecule type" value="Genomic_DNA"/>
</dbReference>
<gene>
    <name evidence="5" type="ORF">BBK14_24665</name>
</gene>
<dbReference type="PANTHER" id="PTHR47235">
    <property type="entry name" value="BLR6548 PROTEIN"/>
    <property type="match status" value="1"/>
</dbReference>
<dbReference type="AlphaFoldDB" id="A0A1S1PP62"/>
<keyword evidence="6" id="KW-1185">Reference proteome</keyword>
<comment type="similarity">
    <text evidence="1">Belongs to the leucine-binding protein family.</text>
</comment>
<proteinExistence type="inferred from homology"/>
<dbReference type="PROSITE" id="PS51257">
    <property type="entry name" value="PROKAR_LIPOPROTEIN"/>
    <property type="match status" value="1"/>
</dbReference>
<dbReference type="Gene3D" id="3.40.50.2300">
    <property type="match status" value="2"/>
</dbReference>
<evidence type="ECO:0000256" key="2">
    <source>
        <dbReference type="ARBA" id="ARBA00022729"/>
    </source>
</evidence>
<dbReference type="Proteomes" id="UP000179769">
    <property type="component" value="Unassembled WGS sequence"/>
</dbReference>
<comment type="caution">
    <text evidence="5">The sequence shown here is derived from an EMBL/GenBank/DDBJ whole genome shotgun (WGS) entry which is preliminary data.</text>
</comment>
<dbReference type="InterPro" id="IPR028082">
    <property type="entry name" value="Peripla_BP_I"/>
</dbReference>
<evidence type="ECO:0000256" key="3">
    <source>
        <dbReference type="SAM" id="SignalP"/>
    </source>
</evidence>
<feature type="signal peptide" evidence="3">
    <location>
        <begin position="1"/>
        <end position="28"/>
    </location>
</feature>
<keyword evidence="2 3" id="KW-0732">Signal</keyword>
<reference evidence="6" key="1">
    <citation type="submission" date="2016-07" db="EMBL/GenBank/DDBJ databases">
        <title>Frankia sp. NRRL B-16219 Genome sequencing.</title>
        <authorList>
            <person name="Ghodhbane-Gtari F."/>
            <person name="Swanson E."/>
            <person name="Gueddou A."/>
            <person name="Louati M."/>
            <person name="Nouioui I."/>
            <person name="Hezbri K."/>
            <person name="Abebe-Akele F."/>
            <person name="Simpson S."/>
            <person name="Morris K."/>
            <person name="Thomas K."/>
            <person name="Gtari M."/>
            <person name="Tisa L.S."/>
        </authorList>
    </citation>
    <scope>NUCLEOTIDE SEQUENCE [LARGE SCALE GENOMIC DNA]</scope>
    <source>
        <strain evidence="6">NRRL B-16219</strain>
    </source>
</reference>
<accession>A0A1S1PP62</accession>
<name>A0A1S1PP62_9ACTN</name>